<feature type="transmembrane region" description="Helical" evidence="6">
    <location>
        <begin position="218"/>
        <end position="236"/>
    </location>
</feature>
<feature type="transmembrane region" description="Helical" evidence="6">
    <location>
        <begin position="33"/>
        <end position="55"/>
    </location>
</feature>
<name>A0A5Q0TIW0_9VIBR</name>
<evidence type="ECO:0000256" key="2">
    <source>
        <dbReference type="ARBA" id="ARBA00022475"/>
    </source>
</evidence>
<keyword evidence="9" id="KW-1185">Reference proteome</keyword>
<evidence type="ECO:0000313" key="9">
    <source>
        <dbReference type="Proteomes" id="UP000348942"/>
    </source>
</evidence>
<feature type="transmembrane region" description="Helical" evidence="6">
    <location>
        <begin position="160"/>
        <end position="177"/>
    </location>
</feature>
<keyword evidence="4 6" id="KW-1133">Transmembrane helix</keyword>
<feature type="transmembrane region" description="Helical" evidence="6">
    <location>
        <begin position="245"/>
        <end position="269"/>
    </location>
</feature>
<dbReference type="InterPro" id="IPR051258">
    <property type="entry name" value="Diverse_Substrate_Transporter"/>
</dbReference>
<dbReference type="RefSeq" id="WP_153448963.1">
    <property type="nucleotide sequence ID" value="NZ_CP045700.1"/>
</dbReference>
<feature type="domain" description="EamA" evidence="7">
    <location>
        <begin position="10"/>
        <end position="138"/>
    </location>
</feature>
<protein>
    <submittedName>
        <fullName evidence="8">Aromatic amino acid DMT transporter YddG</fullName>
    </submittedName>
</protein>
<feature type="transmembrane region" description="Helical" evidence="6">
    <location>
        <begin position="67"/>
        <end position="89"/>
    </location>
</feature>
<keyword evidence="3 6" id="KW-0812">Transmembrane</keyword>
<feature type="domain" description="EamA" evidence="7">
    <location>
        <begin position="161"/>
        <end position="289"/>
    </location>
</feature>
<dbReference type="NCBIfam" id="NF008676">
    <property type="entry name" value="PRK11689.1"/>
    <property type="match status" value="1"/>
</dbReference>
<evidence type="ECO:0000256" key="5">
    <source>
        <dbReference type="ARBA" id="ARBA00023136"/>
    </source>
</evidence>
<feature type="transmembrane region" description="Helical" evidence="6">
    <location>
        <begin position="275"/>
        <end position="293"/>
    </location>
</feature>
<feature type="transmembrane region" description="Helical" evidence="6">
    <location>
        <begin position="95"/>
        <end position="116"/>
    </location>
</feature>
<feature type="transmembrane region" description="Helical" evidence="6">
    <location>
        <begin position="123"/>
        <end position="140"/>
    </location>
</feature>
<evidence type="ECO:0000256" key="1">
    <source>
        <dbReference type="ARBA" id="ARBA00004651"/>
    </source>
</evidence>
<dbReference type="PANTHER" id="PTHR42920">
    <property type="entry name" value="OS03G0707200 PROTEIN-RELATED"/>
    <property type="match status" value="1"/>
</dbReference>
<accession>A0A5Q0TIW0</accession>
<keyword evidence="2" id="KW-1003">Cell membrane</keyword>
<dbReference type="AlphaFoldDB" id="A0A5Q0TIW0"/>
<dbReference type="GO" id="GO:0005886">
    <property type="term" value="C:plasma membrane"/>
    <property type="evidence" value="ECO:0007669"/>
    <property type="project" value="UniProtKB-SubCell"/>
</dbReference>
<proteinExistence type="predicted"/>
<dbReference type="Proteomes" id="UP000348942">
    <property type="component" value="Chromosome 2"/>
</dbReference>
<keyword evidence="5 6" id="KW-0472">Membrane</keyword>
<feature type="transmembrane region" description="Helical" evidence="6">
    <location>
        <begin position="9"/>
        <end position="27"/>
    </location>
</feature>
<reference evidence="8 9" key="1">
    <citation type="submission" date="2019-10" db="EMBL/GenBank/DDBJ databases">
        <title>Vibrio sp. nov., isolated from Coralline algae surface.</title>
        <authorList>
            <person name="Geng Y."/>
            <person name="Zhang X."/>
        </authorList>
    </citation>
    <scope>NUCLEOTIDE SEQUENCE [LARGE SCALE GENOMIC DNA]</scope>
    <source>
        <strain evidence="8 9">SM1977</strain>
    </source>
</reference>
<comment type="subcellular location">
    <subcellularLocation>
        <location evidence="1">Cell membrane</location>
        <topology evidence="1">Multi-pass membrane protein</topology>
    </subcellularLocation>
</comment>
<evidence type="ECO:0000313" key="8">
    <source>
        <dbReference type="EMBL" id="QGA66874.1"/>
    </source>
</evidence>
<dbReference type="EMBL" id="CP045700">
    <property type="protein sequence ID" value="QGA66874.1"/>
    <property type="molecule type" value="Genomic_DNA"/>
</dbReference>
<evidence type="ECO:0000259" key="7">
    <source>
        <dbReference type="Pfam" id="PF00892"/>
    </source>
</evidence>
<evidence type="ECO:0000256" key="4">
    <source>
        <dbReference type="ARBA" id="ARBA00022989"/>
    </source>
</evidence>
<sequence>MTFLTNNKYTFFGIAAILLWSCVTAFIRDLSELFGPTGGAALMYSVSAIFLMLVMGIPKIKHYPKRYLIIGGTLFVAYEVCLALSLGLANSRHQAMEMAIINYLWPALTILFSVILSKNKVNILVYPSILLAFSGVAWCISGDQGLSLETLMHNIADNPITYLMAFSAAIIWAFYCVITTRISNGKNAIALFFAATAITLWVKYAFSHEPSFHFTPHSTLILLLSGIVIGTGYALWNQAMIGGNIILLGTLSYFTPVFSTLFASFYLSISLGGSFWQGVFLVTLGSLICFIVTRSKTPQPENKHTAVKPSE</sequence>
<feature type="transmembrane region" description="Helical" evidence="6">
    <location>
        <begin position="189"/>
        <end position="206"/>
    </location>
</feature>
<dbReference type="PANTHER" id="PTHR42920:SF24">
    <property type="entry name" value="AROMATIC AMINO ACID EXPORTER YDDG"/>
    <property type="match status" value="1"/>
</dbReference>
<dbReference type="Pfam" id="PF00892">
    <property type="entry name" value="EamA"/>
    <property type="match status" value="2"/>
</dbReference>
<evidence type="ECO:0000256" key="6">
    <source>
        <dbReference type="SAM" id="Phobius"/>
    </source>
</evidence>
<evidence type="ECO:0000256" key="3">
    <source>
        <dbReference type="ARBA" id="ARBA00022692"/>
    </source>
</evidence>
<gene>
    <name evidence="8" type="primary">yddG</name>
    <name evidence="8" type="ORF">GFB47_15990</name>
</gene>
<dbReference type="InterPro" id="IPR037185">
    <property type="entry name" value="EmrE-like"/>
</dbReference>
<dbReference type="SUPFAM" id="SSF103481">
    <property type="entry name" value="Multidrug resistance efflux transporter EmrE"/>
    <property type="match status" value="1"/>
</dbReference>
<dbReference type="InterPro" id="IPR000620">
    <property type="entry name" value="EamA_dom"/>
</dbReference>
<organism evidence="8 9">
    <name type="scientific">Vibrio algicola</name>
    <dbReference type="NCBI Taxonomy" id="2662262"/>
    <lineage>
        <taxon>Bacteria</taxon>
        <taxon>Pseudomonadati</taxon>
        <taxon>Pseudomonadota</taxon>
        <taxon>Gammaproteobacteria</taxon>
        <taxon>Vibrionales</taxon>
        <taxon>Vibrionaceae</taxon>
        <taxon>Vibrio</taxon>
    </lineage>
</organism>